<dbReference type="RefSeq" id="WP_035355537.1">
    <property type="nucleotide sequence ID" value="NZ_JAAIWK010000004.1"/>
</dbReference>
<proteinExistence type="predicted"/>
<feature type="transmembrane region" description="Helical" evidence="1">
    <location>
        <begin position="33"/>
        <end position="51"/>
    </location>
</feature>
<reference evidence="2 4" key="1">
    <citation type="submission" date="2014-10" db="EMBL/GenBank/DDBJ databases">
        <title>Draft genome of phytase producing Bacillus ginsengihumi strain M2.11.</title>
        <authorList>
            <person name="Toymentseva A."/>
            <person name="Boulygina E.A."/>
            <person name="Kazakov S.V."/>
            <person name="Kayumov I."/>
            <person name="Suleimanova A.D."/>
            <person name="Mardanova A.M."/>
            <person name="Maria S.N."/>
            <person name="Sergey M.Y."/>
            <person name="Sharipova M.R."/>
        </authorList>
    </citation>
    <scope>NUCLEOTIDE SEQUENCE [LARGE SCALE GENOMIC DNA]</scope>
    <source>
        <strain evidence="2 4">M2.11</strain>
    </source>
</reference>
<dbReference type="EMBL" id="JRUN01000049">
    <property type="protein sequence ID" value="KHD84624.1"/>
    <property type="molecule type" value="Genomic_DNA"/>
</dbReference>
<evidence type="ECO:0008006" key="6">
    <source>
        <dbReference type="Google" id="ProtNLM"/>
    </source>
</evidence>
<evidence type="ECO:0000313" key="2">
    <source>
        <dbReference type="EMBL" id="KHD84624.1"/>
    </source>
</evidence>
<keyword evidence="1" id="KW-0812">Transmembrane</keyword>
<reference evidence="3" key="2">
    <citation type="submission" date="2020-02" db="EMBL/GenBank/DDBJ databases">
        <authorList>
            <person name="Feng H."/>
        </authorList>
    </citation>
    <scope>NUCLEOTIDE SEQUENCE [LARGE SCALE GENOMIC DNA]</scope>
    <source>
        <strain evidence="3">Gsoil 114</strain>
    </source>
</reference>
<keyword evidence="1" id="KW-1133">Transmembrane helix</keyword>
<sequence>MKYIYYVLSLIPVAFLFHFYEYGQHLKGEEARYLFPTWLIYMLITGLLSVYIKKRYMLLFQIISCVISVLLAKLWIANDGAWFTPFGRDVAVVWIAGITCVGQLIIRACLKVF</sequence>
<organism evidence="2 4">
    <name type="scientific">Heyndrickxia ginsengihumi</name>
    <dbReference type="NCBI Taxonomy" id="363870"/>
    <lineage>
        <taxon>Bacteria</taxon>
        <taxon>Bacillati</taxon>
        <taxon>Bacillota</taxon>
        <taxon>Bacilli</taxon>
        <taxon>Bacillales</taxon>
        <taxon>Bacillaceae</taxon>
        <taxon>Heyndrickxia</taxon>
    </lineage>
</organism>
<dbReference type="EMBL" id="JAAIWK010000004">
    <property type="protein sequence ID" value="NEY19115.1"/>
    <property type="molecule type" value="Genomic_DNA"/>
</dbReference>
<accession>A0A0A6VDK5</accession>
<dbReference type="AlphaFoldDB" id="A0A0A6VDK5"/>
<keyword evidence="5" id="KW-1185">Reference proteome</keyword>
<evidence type="ECO:0000313" key="3">
    <source>
        <dbReference type="EMBL" id="NEY19115.1"/>
    </source>
</evidence>
<dbReference type="OrthoDB" id="2912488at2"/>
<keyword evidence="1" id="KW-0472">Membrane</keyword>
<comment type="caution">
    <text evidence="2">The sequence shown here is derived from an EMBL/GenBank/DDBJ whole genome shotgun (WGS) entry which is preliminary data.</text>
</comment>
<reference evidence="3 5" key="3">
    <citation type="submission" date="2020-03" db="EMBL/GenBank/DDBJ databases">
        <title>Bacillus aquiflavi sp. nov., isolated from yellow water of strong flavor Chinese baijiu in Yibin region of China.</title>
        <authorList>
            <person name="Xie J."/>
        </authorList>
    </citation>
    <scope>NUCLEOTIDE SEQUENCE [LARGE SCALE GENOMIC DNA]</scope>
    <source>
        <strain evidence="3 5">Gsoil 114</strain>
    </source>
</reference>
<gene>
    <name evidence="3" type="ORF">G4D61_03915</name>
    <name evidence="2" type="ORF">NG54_14275</name>
</gene>
<protein>
    <recommendedName>
        <fullName evidence="6">Transmembrane protein</fullName>
    </recommendedName>
</protein>
<feature type="transmembrane region" description="Helical" evidence="1">
    <location>
        <begin position="58"/>
        <end position="76"/>
    </location>
</feature>
<evidence type="ECO:0000256" key="1">
    <source>
        <dbReference type="SAM" id="Phobius"/>
    </source>
</evidence>
<name>A0A0A6VDK5_9BACI</name>
<evidence type="ECO:0000313" key="4">
    <source>
        <dbReference type="Proteomes" id="UP000030588"/>
    </source>
</evidence>
<dbReference type="Proteomes" id="UP000030588">
    <property type="component" value="Unassembled WGS sequence"/>
</dbReference>
<dbReference type="Proteomes" id="UP000476934">
    <property type="component" value="Unassembled WGS sequence"/>
</dbReference>
<feature type="transmembrane region" description="Helical" evidence="1">
    <location>
        <begin position="91"/>
        <end position="110"/>
    </location>
</feature>
<evidence type="ECO:0000313" key="5">
    <source>
        <dbReference type="Proteomes" id="UP000476934"/>
    </source>
</evidence>